<dbReference type="EMBL" id="JAADJZ010000002">
    <property type="protein sequence ID" value="KAF2877582.1"/>
    <property type="molecule type" value="Genomic_DNA"/>
</dbReference>
<organism evidence="2 3">
    <name type="scientific">Massariosphaeria phaeospora</name>
    <dbReference type="NCBI Taxonomy" id="100035"/>
    <lineage>
        <taxon>Eukaryota</taxon>
        <taxon>Fungi</taxon>
        <taxon>Dikarya</taxon>
        <taxon>Ascomycota</taxon>
        <taxon>Pezizomycotina</taxon>
        <taxon>Dothideomycetes</taxon>
        <taxon>Pleosporomycetidae</taxon>
        <taxon>Pleosporales</taxon>
        <taxon>Pleosporales incertae sedis</taxon>
        <taxon>Massariosphaeria</taxon>
    </lineage>
</organism>
<comment type="caution">
    <text evidence="2">The sequence shown here is derived from an EMBL/GenBank/DDBJ whole genome shotgun (WGS) entry which is preliminary data.</text>
</comment>
<protein>
    <submittedName>
        <fullName evidence="2">Uncharacterized protein</fullName>
    </submittedName>
</protein>
<keyword evidence="3" id="KW-1185">Reference proteome</keyword>
<feature type="compositionally biased region" description="Basic residues" evidence="1">
    <location>
        <begin position="137"/>
        <end position="146"/>
    </location>
</feature>
<evidence type="ECO:0000313" key="3">
    <source>
        <dbReference type="Proteomes" id="UP000481861"/>
    </source>
</evidence>
<evidence type="ECO:0000256" key="1">
    <source>
        <dbReference type="SAM" id="MobiDB-lite"/>
    </source>
</evidence>
<feature type="region of interest" description="Disordered" evidence="1">
    <location>
        <begin position="110"/>
        <end position="158"/>
    </location>
</feature>
<name>A0A7C8MN83_9PLEO</name>
<accession>A0A7C8MN83</accession>
<reference evidence="2 3" key="1">
    <citation type="submission" date="2020-01" db="EMBL/GenBank/DDBJ databases">
        <authorList>
            <consortium name="DOE Joint Genome Institute"/>
            <person name="Haridas S."/>
            <person name="Albert R."/>
            <person name="Binder M."/>
            <person name="Bloem J."/>
            <person name="Labutti K."/>
            <person name="Salamov A."/>
            <person name="Andreopoulos B."/>
            <person name="Baker S.E."/>
            <person name="Barry K."/>
            <person name="Bills G."/>
            <person name="Bluhm B.H."/>
            <person name="Cannon C."/>
            <person name="Castanera R."/>
            <person name="Culley D.E."/>
            <person name="Daum C."/>
            <person name="Ezra D."/>
            <person name="Gonzalez J.B."/>
            <person name="Henrissat B."/>
            <person name="Kuo A."/>
            <person name="Liang C."/>
            <person name="Lipzen A."/>
            <person name="Lutzoni F."/>
            <person name="Magnuson J."/>
            <person name="Mondo S."/>
            <person name="Nolan M."/>
            <person name="Ohm R."/>
            <person name="Pangilinan J."/>
            <person name="Park H.-J.H."/>
            <person name="Ramirez L."/>
            <person name="Alfaro M."/>
            <person name="Sun H."/>
            <person name="Tritt A."/>
            <person name="Yoshinaga Y."/>
            <person name="Zwiers L.-H.L."/>
            <person name="Turgeon B.G."/>
            <person name="Goodwin S.B."/>
            <person name="Spatafora J.W."/>
            <person name="Crous P.W."/>
            <person name="Grigoriev I.V."/>
        </authorList>
    </citation>
    <scope>NUCLEOTIDE SEQUENCE [LARGE SCALE GENOMIC DNA]</scope>
    <source>
        <strain evidence="2 3">CBS 611.86</strain>
    </source>
</reference>
<dbReference type="AlphaFoldDB" id="A0A7C8MN83"/>
<evidence type="ECO:0000313" key="2">
    <source>
        <dbReference type="EMBL" id="KAF2877582.1"/>
    </source>
</evidence>
<proteinExistence type="predicted"/>
<sequence>MGVTHLHPTPPPLHHSYRSSTIPILPKLLFCLQCPCPKLLFCRQYPCPSHCSGIPILYCTTDKMARKSFRQVARENNYQIPEGPWDNYTPVPWREQAAAYNEHRARVKAARAREERRRRAQHPASESSNSSLSRLIARFRRLRQSKKTAPAPPPRRTR</sequence>
<dbReference type="Proteomes" id="UP000481861">
    <property type="component" value="Unassembled WGS sequence"/>
</dbReference>
<gene>
    <name evidence="2" type="ORF">BDV95DRAFT_152353</name>
</gene>